<feature type="transmembrane region" description="Helical" evidence="6">
    <location>
        <begin position="349"/>
        <end position="368"/>
    </location>
</feature>
<gene>
    <name evidence="8" type="ORF">EHS25_007925</name>
</gene>
<dbReference type="SUPFAM" id="SSF103473">
    <property type="entry name" value="MFS general substrate transporter"/>
    <property type="match status" value="1"/>
</dbReference>
<dbReference type="GO" id="GO:0022857">
    <property type="term" value="F:transmembrane transporter activity"/>
    <property type="evidence" value="ECO:0007669"/>
    <property type="project" value="InterPro"/>
</dbReference>
<dbReference type="PROSITE" id="PS50850">
    <property type="entry name" value="MFS"/>
    <property type="match status" value="1"/>
</dbReference>
<evidence type="ECO:0000256" key="6">
    <source>
        <dbReference type="SAM" id="Phobius"/>
    </source>
</evidence>
<feature type="transmembrane region" description="Helical" evidence="6">
    <location>
        <begin position="118"/>
        <end position="136"/>
    </location>
</feature>
<feature type="transmembrane region" description="Helical" evidence="6">
    <location>
        <begin position="409"/>
        <end position="432"/>
    </location>
</feature>
<dbReference type="InterPro" id="IPR020846">
    <property type="entry name" value="MFS_dom"/>
</dbReference>
<feature type="domain" description="Major facilitator superfamily (MFS) profile" evidence="7">
    <location>
        <begin position="52"/>
        <end position="468"/>
    </location>
</feature>
<feature type="transmembrane region" description="Helical" evidence="6">
    <location>
        <begin position="211"/>
        <end position="234"/>
    </location>
</feature>
<reference evidence="8 9" key="1">
    <citation type="submission" date="2018-11" db="EMBL/GenBank/DDBJ databases">
        <title>Genome sequence of Saitozyma podzolica DSM 27192.</title>
        <authorList>
            <person name="Aliyu H."/>
            <person name="Gorte O."/>
            <person name="Ochsenreither K."/>
        </authorList>
    </citation>
    <scope>NUCLEOTIDE SEQUENCE [LARGE SCALE GENOMIC DNA]</scope>
    <source>
        <strain evidence="8 9">DSM 27192</strain>
    </source>
</reference>
<feature type="transmembrane region" description="Helical" evidence="6">
    <location>
        <begin position="286"/>
        <end position="305"/>
    </location>
</feature>
<evidence type="ECO:0000256" key="2">
    <source>
        <dbReference type="ARBA" id="ARBA00022448"/>
    </source>
</evidence>
<dbReference type="Gene3D" id="1.20.1250.20">
    <property type="entry name" value="MFS general substrate transporter like domains"/>
    <property type="match status" value="2"/>
</dbReference>
<dbReference type="InterPro" id="IPR036259">
    <property type="entry name" value="MFS_trans_sf"/>
</dbReference>
<name>A0A427YR66_9TREE</name>
<evidence type="ECO:0000256" key="5">
    <source>
        <dbReference type="ARBA" id="ARBA00023136"/>
    </source>
</evidence>
<feature type="transmembrane region" description="Helical" evidence="6">
    <location>
        <begin position="148"/>
        <end position="166"/>
    </location>
</feature>
<feature type="transmembrane region" description="Helical" evidence="6">
    <location>
        <begin position="438"/>
        <end position="463"/>
    </location>
</feature>
<dbReference type="Proteomes" id="UP000279259">
    <property type="component" value="Unassembled WGS sequence"/>
</dbReference>
<feature type="transmembrane region" description="Helical" evidence="6">
    <location>
        <begin position="178"/>
        <end position="199"/>
    </location>
</feature>
<evidence type="ECO:0000256" key="4">
    <source>
        <dbReference type="ARBA" id="ARBA00022989"/>
    </source>
</evidence>
<evidence type="ECO:0000256" key="1">
    <source>
        <dbReference type="ARBA" id="ARBA00004141"/>
    </source>
</evidence>
<evidence type="ECO:0000313" key="9">
    <source>
        <dbReference type="Proteomes" id="UP000279259"/>
    </source>
</evidence>
<dbReference type="InterPro" id="IPR011701">
    <property type="entry name" value="MFS"/>
</dbReference>
<dbReference type="PANTHER" id="PTHR43791">
    <property type="entry name" value="PERMEASE-RELATED"/>
    <property type="match status" value="1"/>
</dbReference>
<keyword evidence="2" id="KW-0813">Transport</keyword>
<comment type="caution">
    <text evidence="8">The sequence shown here is derived from an EMBL/GenBank/DDBJ whole genome shotgun (WGS) entry which is preliminary data.</text>
</comment>
<keyword evidence="9" id="KW-1185">Reference proteome</keyword>
<dbReference type="AlphaFoldDB" id="A0A427YR66"/>
<feature type="transmembrane region" description="Helical" evidence="6">
    <location>
        <begin position="89"/>
        <end position="111"/>
    </location>
</feature>
<sequence length="492" mass="54344">MSTEEVINVSKEDGYSDRQVVTVHPNLLALASAYTPGSEAEKALVRKIDRRIVPCIWILYTMSYLDRANIGNAKTGGLQADFNLTSTQYSVVLLVFFISYVLFEIPSNLLLTRIRPSLYLSGLCVIWGGVAAAMAATSNWQQLAGVRFALGVIEAGFAPGVAFYLSSWYKRYELASRFSIYYTATAVSGAFSGLLAGVITQHLNGERGLQGWQWLFLIEGVASSFVGLWTWFIMPDYPSTTKWLSEEEQILAAQRLAHDGLANTVGAQGHMGHYEAIKAVFSDWRVYLFIFIFMLVTGSQTIQYFVPTLVGALGWTSWDGQYHTIPVYACAFVFILGFAFTSDQFENKPLFISMAAGLGTICFIATVASTNHTVQYVFLVFGFGSVYAIAPLTLTWVANIICFPAEKRAVAIALVNALGNSASIYGVFLWPATDAPRYIPGFTATTVWVFTMCVLAQIMAYLFKKYPLVAPNPEEVVAQELEKQRRLATSNI</sequence>
<protein>
    <recommendedName>
        <fullName evidence="7">Major facilitator superfamily (MFS) profile domain-containing protein</fullName>
    </recommendedName>
</protein>
<dbReference type="PANTHER" id="PTHR43791:SF38">
    <property type="entry name" value="MAJOR FACILITATOR SUPERFAMILY (MFS) PROFILE DOMAIN-CONTAINING PROTEIN"/>
    <property type="match status" value="1"/>
</dbReference>
<dbReference type="FunFam" id="1.20.1250.20:FF:000018">
    <property type="entry name" value="MFS transporter permease"/>
    <property type="match status" value="1"/>
</dbReference>
<proteinExistence type="predicted"/>
<dbReference type="Pfam" id="PF07690">
    <property type="entry name" value="MFS_1"/>
    <property type="match status" value="1"/>
</dbReference>
<accession>A0A427YR66</accession>
<dbReference type="FunFam" id="1.20.1250.20:FF:000394">
    <property type="entry name" value="MFS general substrate transporter"/>
    <property type="match status" value="1"/>
</dbReference>
<feature type="transmembrane region" description="Helical" evidence="6">
    <location>
        <begin position="325"/>
        <end position="342"/>
    </location>
</feature>
<dbReference type="GO" id="GO:0016020">
    <property type="term" value="C:membrane"/>
    <property type="evidence" value="ECO:0007669"/>
    <property type="project" value="UniProtKB-SubCell"/>
</dbReference>
<evidence type="ECO:0000313" key="8">
    <source>
        <dbReference type="EMBL" id="RSH93567.1"/>
    </source>
</evidence>
<feature type="transmembrane region" description="Helical" evidence="6">
    <location>
        <begin position="374"/>
        <end position="397"/>
    </location>
</feature>
<keyword evidence="4 6" id="KW-1133">Transmembrane helix</keyword>
<evidence type="ECO:0000256" key="3">
    <source>
        <dbReference type="ARBA" id="ARBA00022692"/>
    </source>
</evidence>
<keyword evidence="3 6" id="KW-0812">Transmembrane</keyword>
<organism evidence="8 9">
    <name type="scientific">Saitozyma podzolica</name>
    <dbReference type="NCBI Taxonomy" id="1890683"/>
    <lineage>
        <taxon>Eukaryota</taxon>
        <taxon>Fungi</taxon>
        <taxon>Dikarya</taxon>
        <taxon>Basidiomycota</taxon>
        <taxon>Agaricomycotina</taxon>
        <taxon>Tremellomycetes</taxon>
        <taxon>Tremellales</taxon>
        <taxon>Trimorphomycetaceae</taxon>
        <taxon>Saitozyma</taxon>
    </lineage>
</organism>
<dbReference type="EMBL" id="RSCD01000004">
    <property type="protein sequence ID" value="RSH93567.1"/>
    <property type="molecule type" value="Genomic_DNA"/>
</dbReference>
<evidence type="ECO:0000259" key="7">
    <source>
        <dbReference type="PROSITE" id="PS50850"/>
    </source>
</evidence>
<dbReference type="OrthoDB" id="3639251at2759"/>
<keyword evidence="5 6" id="KW-0472">Membrane</keyword>
<comment type="subcellular location">
    <subcellularLocation>
        <location evidence="1">Membrane</location>
        <topology evidence="1">Multi-pass membrane protein</topology>
    </subcellularLocation>
</comment>